<evidence type="ECO:0000313" key="3">
    <source>
        <dbReference type="Proteomes" id="UP001529272"/>
    </source>
</evidence>
<evidence type="ECO:0000256" key="1">
    <source>
        <dbReference type="SAM" id="MobiDB-lite"/>
    </source>
</evidence>
<gene>
    <name evidence="2" type="ORF">QRB35_15520</name>
</gene>
<evidence type="ECO:0008006" key="4">
    <source>
        <dbReference type="Google" id="ProtNLM"/>
    </source>
</evidence>
<accession>A0ABT7P2A3</accession>
<feature type="region of interest" description="Disordered" evidence="1">
    <location>
        <begin position="1"/>
        <end position="89"/>
    </location>
</feature>
<sequence length="220" mass="23307">MAKKSVFDESALDDDLDEFLPRVGVGNRAGQPDPVGTPAPPAAPVETRANEVQAETSPPGGGVGAAGSRTAKAGDSDGEGNPTAEISADNLAKLRSLNLAEKKKNPAKARTYGQIVLDAIDAVHEELARHWKPAENAEKAPGSLFTRQPVVRKRRRHIAPPAKIALTGLNPADAKTIDEQLVKEWGAPSRSALVDEALTLYFKRRRGPARAEKTVNSAAS</sequence>
<organism evidence="2 3">
    <name type="scientific">Mycobacterium intracellulare subsp. chimaera</name>
    <dbReference type="NCBI Taxonomy" id="222805"/>
    <lineage>
        <taxon>Bacteria</taxon>
        <taxon>Bacillati</taxon>
        <taxon>Actinomycetota</taxon>
        <taxon>Actinomycetes</taxon>
        <taxon>Mycobacteriales</taxon>
        <taxon>Mycobacteriaceae</taxon>
        <taxon>Mycobacterium</taxon>
        <taxon>Mycobacterium avium complex (MAC)</taxon>
    </lineage>
</organism>
<reference evidence="3" key="1">
    <citation type="submission" date="2023-06" db="EMBL/GenBank/DDBJ databases">
        <title>Itaconate inhibition of nontuberculous mycobacteria.</title>
        <authorList>
            <person name="Spilker T."/>
        </authorList>
    </citation>
    <scope>NUCLEOTIDE SEQUENCE [LARGE SCALE GENOMIC DNA]</scope>
    <source>
        <strain evidence="3">FLAC1071</strain>
    </source>
</reference>
<dbReference type="RefSeq" id="WP_289114643.1">
    <property type="nucleotide sequence ID" value="NZ_JASZZX010000013.1"/>
</dbReference>
<comment type="caution">
    <text evidence="2">The sequence shown here is derived from an EMBL/GenBank/DDBJ whole genome shotgun (WGS) entry which is preliminary data.</text>
</comment>
<reference evidence="2 3" key="2">
    <citation type="submission" date="2023-06" db="EMBL/GenBank/DDBJ databases">
        <title>Itaconate inhibition of nontuberculous mycobacteria.</title>
        <authorList>
            <person name="Breen P."/>
            <person name="Zimbric M."/>
            <person name="Caverly L."/>
        </authorList>
    </citation>
    <scope>NUCLEOTIDE SEQUENCE [LARGE SCALE GENOMIC DNA]</scope>
    <source>
        <strain evidence="2 3">FLAC1071</strain>
    </source>
</reference>
<dbReference type="Proteomes" id="UP001529272">
    <property type="component" value="Unassembled WGS sequence"/>
</dbReference>
<name>A0ABT7P2A3_MYCIT</name>
<evidence type="ECO:0000313" key="2">
    <source>
        <dbReference type="EMBL" id="MDM3927421.1"/>
    </source>
</evidence>
<dbReference type="EMBL" id="JASZZX010000013">
    <property type="protein sequence ID" value="MDM3927421.1"/>
    <property type="molecule type" value="Genomic_DNA"/>
</dbReference>
<feature type="region of interest" description="Disordered" evidence="1">
    <location>
        <begin position="134"/>
        <end position="158"/>
    </location>
</feature>
<keyword evidence="3" id="KW-1185">Reference proteome</keyword>
<protein>
    <recommendedName>
        <fullName evidence="4">Ribbon-helix-helix protein CopG domain-containing protein</fullName>
    </recommendedName>
</protein>
<proteinExistence type="predicted"/>